<dbReference type="OrthoDB" id="36827at2759"/>
<gene>
    <name evidence="1" type="ORF">PSNMU_V1.4_AUG-EV-PASAV3_0080300</name>
</gene>
<protein>
    <submittedName>
        <fullName evidence="1">Uncharacterized protein</fullName>
    </submittedName>
</protein>
<dbReference type="EMBL" id="CAACVS010000336">
    <property type="protein sequence ID" value="VEU41241.1"/>
    <property type="molecule type" value="Genomic_DNA"/>
</dbReference>
<name>A0A448ZGX7_9STRA</name>
<evidence type="ECO:0000313" key="1">
    <source>
        <dbReference type="EMBL" id="VEU41241.1"/>
    </source>
</evidence>
<dbReference type="AlphaFoldDB" id="A0A448ZGX7"/>
<evidence type="ECO:0000313" key="2">
    <source>
        <dbReference type="Proteomes" id="UP000291116"/>
    </source>
</evidence>
<keyword evidence="2" id="KW-1185">Reference proteome</keyword>
<dbReference type="Proteomes" id="UP000291116">
    <property type="component" value="Unassembled WGS sequence"/>
</dbReference>
<sequence length="118" mass="13549">MSNPLKSFFQGFQETEDSRIGRLSERVAEGSVDSQKHSDEYNRPNMFTHLYYLQDEPRQRGYNVYSNMSSFFKGRDGGAASSFHSVRYYNEEAKKKRAALVEKYNVESAVATHTGTTE</sequence>
<reference evidence="1 2" key="1">
    <citation type="submission" date="2019-01" db="EMBL/GenBank/DDBJ databases">
        <authorList>
            <person name="Ferrante I. M."/>
        </authorList>
    </citation>
    <scope>NUCLEOTIDE SEQUENCE [LARGE SCALE GENOMIC DNA]</scope>
    <source>
        <strain evidence="1 2">B856</strain>
    </source>
</reference>
<accession>A0A448ZGX7</accession>
<proteinExistence type="predicted"/>
<organism evidence="1 2">
    <name type="scientific">Pseudo-nitzschia multistriata</name>
    <dbReference type="NCBI Taxonomy" id="183589"/>
    <lineage>
        <taxon>Eukaryota</taxon>
        <taxon>Sar</taxon>
        <taxon>Stramenopiles</taxon>
        <taxon>Ochrophyta</taxon>
        <taxon>Bacillariophyta</taxon>
        <taxon>Bacillariophyceae</taxon>
        <taxon>Bacillariophycidae</taxon>
        <taxon>Bacillariales</taxon>
        <taxon>Bacillariaceae</taxon>
        <taxon>Pseudo-nitzschia</taxon>
    </lineage>
</organism>